<comment type="caution">
    <text evidence="2">The sequence shown here is derived from an EMBL/GenBank/DDBJ whole genome shotgun (WGS) entry which is preliminary data.</text>
</comment>
<proteinExistence type="predicted"/>
<dbReference type="STRING" id="915059.NH26_19455"/>
<dbReference type="Gene3D" id="2.160.20.120">
    <property type="match status" value="1"/>
</dbReference>
<organism evidence="2 3">
    <name type="scientific">Flammeovirga pacifica</name>
    <dbReference type="NCBI Taxonomy" id="915059"/>
    <lineage>
        <taxon>Bacteria</taxon>
        <taxon>Pseudomonadati</taxon>
        <taxon>Bacteroidota</taxon>
        <taxon>Cytophagia</taxon>
        <taxon>Cytophagales</taxon>
        <taxon>Flammeovirgaceae</taxon>
        <taxon>Flammeovirga</taxon>
    </lineage>
</organism>
<protein>
    <recommendedName>
        <fullName evidence="1">Putative auto-transporter adhesin head GIN domain-containing protein</fullName>
    </recommendedName>
</protein>
<accession>A0A1S1Z516</accession>
<evidence type="ECO:0000259" key="1">
    <source>
        <dbReference type="Pfam" id="PF10988"/>
    </source>
</evidence>
<dbReference type="EMBL" id="JRYR02000001">
    <property type="protein sequence ID" value="OHX68370.1"/>
    <property type="molecule type" value="Genomic_DNA"/>
</dbReference>
<keyword evidence="3" id="KW-1185">Reference proteome</keyword>
<evidence type="ECO:0000313" key="3">
    <source>
        <dbReference type="Proteomes" id="UP000179797"/>
    </source>
</evidence>
<name>A0A1S1Z516_FLAPC</name>
<dbReference type="Pfam" id="PF10988">
    <property type="entry name" value="DUF2807"/>
    <property type="match status" value="1"/>
</dbReference>
<sequence>MKLFINTIIVFFFCTSAIFGQKNVKKNYTVDSFNKMELTGGYHIVLTQGNQYDVYVEGKQKDIDKLKVSVKNNTLIINNQEEDDNSKNSNKTNLTVYITFENLEKMECAIAGNIENEGLMKFNNFDIDYTGVGKLKLNLECTTIHVDMTGVGSVELSGKGQNAQFSGTGVGSFDARKFIARDLEADWTGIGNMKVNAYNKCVVTSSGIGNVKNYNNMEEN</sequence>
<reference evidence="2 3" key="1">
    <citation type="journal article" date="2012" name="Int. J. Syst. Evol. Microbiol.">
        <title>Flammeovirga pacifica sp. nov., isolated from deep-sea sediment.</title>
        <authorList>
            <person name="Xu H."/>
            <person name="Fu Y."/>
            <person name="Yang N."/>
            <person name="Ding Z."/>
            <person name="Lai Q."/>
            <person name="Zeng R."/>
        </authorList>
    </citation>
    <scope>NUCLEOTIDE SEQUENCE [LARGE SCALE GENOMIC DNA]</scope>
    <source>
        <strain evidence="3">DSM 24597 / LMG 26175 / WPAGA1</strain>
    </source>
</reference>
<evidence type="ECO:0000313" key="2">
    <source>
        <dbReference type="EMBL" id="OHX68370.1"/>
    </source>
</evidence>
<gene>
    <name evidence="2" type="ORF">NH26_19455</name>
</gene>
<feature type="domain" description="Putative auto-transporter adhesin head GIN" evidence="1">
    <location>
        <begin position="33"/>
        <end position="216"/>
    </location>
</feature>
<dbReference type="AlphaFoldDB" id="A0A1S1Z516"/>
<dbReference type="InterPro" id="IPR021255">
    <property type="entry name" value="DUF2807"/>
</dbReference>
<dbReference type="Proteomes" id="UP000179797">
    <property type="component" value="Unassembled WGS sequence"/>
</dbReference>
<dbReference type="RefSeq" id="WP_044227203.1">
    <property type="nucleotide sequence ID" value="NZ_JRYR02000001.1"/>
</dbReference>
<dbReference type="OrthoDB" id="5772680at2"/>